<name>A0ACC0FTC0_9ERIC</name>
<evidence type="ECO:0000313" key="1">
    <source>
        <dbReference type="EMBL" id="KAI7991312.1"/>
    </source>
</evidence>
<organism evidence="1 2">
    <name type="scientific">Camellia lanceoleosa</name>
    <dbReference type="NCBI Taxonomy" id="1840588"/>
    <lineage>
        <taxon>Eukaryota</taxon>
        <taxon>Viridiplantae</taxon>
        <taxon>Streptophyta</taxon>
        <taxon>Embryophyta</taxon>
        <taxon>Tracheophyta</taxon>
        <taxon>Spermatophyta</taxon>
        <taxon>Magnoliopsida</taxon>
        <taxon>eudicotyledons</taxon>
        <taxon>Gunneridae</taxon>
        <taxon>Pentapetalae</taxon>
        <taxon>asterids</taxon>
        <taxon>Ericales</taxon>
        <taxon>Theaceae</taxon>
        <taxon>Camellia</taxon>
    </lineage>
</organism>
<evidence type="ECO:0000313" key="2">
    <source>
        <dbReference type="Proteomes" id="UP001060215"/>
    </source>
</evidence>
<reference evidence="1 2" key="1">
    <citation type="journal article" date="2022" name="Plant J.">
        <title>Chromosome-level genome of Camellia lanceoleosa provides a valuable resource for understanding genome evolution and self-incompatibility.</title>
        <authorList>
            <person name="Gong W."/>
            <person name="Xiao S."/>
            <person name="Wang L."/>
            <person name="Liao Z."/>
            <person name="Chang Y."/>
            <person name="Mo W."/>
            <person name="Hu G."/>
            <person name="Li W."/>
            <person name="Zhao G."/>
            <person name="Zhu H."/>
            <person name="Hu X."/>
            <person name="Ji K."/>
            <person name="Xiang X."/>
            <person name="Song Q."/>
            <person name="Yuan D."/>
            <person name="Jin S."/>
            <person name="Zhang L."/>
        </authorList>
    </citation>
    <scope>NUCLEOTIDE SEQUENCE [LARGE SCALE GENOMIC DNA]</scope>
    <source>
        <strain evidence="1">SQ_2022a</strain>
    </source>
</reference>
<comment type="caution">
    <text evidence="1">The sequence shown here is derived from an EMBL/GenBank/DDBJ whole genome shotgun (WGS) entry which is preliminary data.</text>
</comment>
<accession>A0ACC0FTC0</accession>
<gene>
    <name evidence="1" type="ORF">LOK49_LG12G00496</name>
</gene>
<keyword evidence="2" id="KW-1185">Reference proteome</keyword>
<proteinExistence type="predicted"/>
<dbReference type="EMBL" id="CM045770">
    <property type="protein sequence ID" value="KAI7991312.1"/>
    <property type="molecule type" value="Genomic_DNA"/>
</dbReference>
<dbReference type="Proteomes" id="UP001060215">
    <property type="component" value="Chromosome 13"/>
</dbReference>
<protein>
    <submittedName>
        <fullName evidence="1">Uncharacterized protein</fullName>
    </submittedName>
</protein>
<sequence>MARVAVTMTRMLLLRVVSPITQYKPFGQCMMMNNVAKANKHEDLNKAGDSKRYNGPTNWVPHHRTGIYYPEGHEGVIDSVPDGAVSFDQSYWLRNIDGVDKPDLDTSPNTSMNEEIEKV</sequence>